<evidence type="ECO:0000256" key="1">
    <source>
        <dbReference type="SAM" id="MobiDB-lite"/>
    </source>
</evidence>
<dbReference type="AlphaFoldDB" id="A0A8E0RTA7"/>
<feature type="region of interest" description="Disordered" evidence="1">
    <location>
        <begin position="1"/>
        <end position="30"/>
    </location>
</feature>
<dbReference type="PROSITE" id="PS51145">
    <property type="entry name" value="ZU5"/>
    <property type="match status" value="1"/>
</dbReference>
<reference evidence="5" key="1">
    <citation type="submission" date="2019-05" db="EMBL/GenBank/DDBJ databases">
        <title>Annotation for the trematode Fasciolopsis buski.</title>
        <authorList>
            <person name="Choi Y.-J."/>
        </authorList>
    </citation>
    <scope>NUCLEOTIDE SEQUENCE</scope>
    <source>
        <strain evidence="5">HT</strain>
        <tissue evidence="5">Whole worm</tissue>
    </source>
</reference>
<comment type="caution">
    <text evidence="5">The sequence shown here is derived from an EMBL/GenBank/DDBJ whole genome shotgun (WGS) entry which is preliminary data.</text>
</comment>
<dbReference type="SMART" id="SM00218">
    <property type="entry name" value="ZU5"/>
    <property type="match status" value="1"/>
</dbReference>
<feature type="domain" description="ZU5" evidence="4">
    <location>
        <begin position="1018"/>
        <end position="1144"/>
    </location>
</feature>
<dbReference type="Pfam" id="PF00595">
    <property type="entry name" value="PDZ"/>
    <property type="match status" value="2"/>
</dbReference>
<proteinExistence type="predicted"/>
<dbReference type="GO" id="GO:0098609">
    <property type="term" value="P:cell-cell adhesion"/>
    <property type="evidence" value="ECO:0007669"/>
    <property type="project" value="TreeGrafter"/>
</dbReference>
<organism evidence="5 6">
    <name type="scientific">Fasciolopsis buskii</name>
    <dbReference type="NCBI Taxonomy" id="27845"/>
    <lineage>
        <taxon>Eukaryota</taxon>
        <taxon>Metazoa</taxon>
        <taxon>Spiralia</taxon>
        <taxon>Lophotrochozoa</taxon>
        <taxon>Platyhelminthes</taxon>
        <taxon>Trematoda</taxon>
        <taxon>Digenea</taxon>
        <taxon>Plagiorchiida</taxon>
        <taxon>Echinostomata</taxon>
        <taxon>Echinostomatoidea</taxon>
        <taxon>Fasciolidae</taxon>
        <taxon>Fasciolopsis</taxon>
    </lineage>
</organism>
<sequence length="1203" mass="132876">MDEPENLNPDLAHNPGNHIGNDESPFANVRKNNPFKTVHLKRRDNAESLGVELVSRIFVQSVDEGGLGECSGLRSGDRLVSLNGINAAHLSLVDTANMLRRQETVIEVAPESNADPAPLVPSVDPNPVQTEFKKPLTNFNRKQRKHRDRYRPRGFSRPMSGIQYCSLRNLPHEVLPACKQCSGNYSLDEDGVFQSSNSEDNLAPQPSDRNSPWDRIPWGQRTGAVAREHDPHNTLPQHRSWSNLVAPGLHTCPNYQWCNVNTTIDDHWGYWDDFLDLSNDNTTSNETVTGHRGRPRPRMIPTGDRKLISNVRSGMQGPPETTSCTRSVRFRVDPHRGTGMSLIGGNLTGVFVSSVQPDSVADHCGIGEGDQIVKINGLELTDWTKEEVALALIADDGPVVLEIRNDPVAYLAVCQSHDSRDSMYIRSFFTFCPGNPVSDRQTSASVGELPISEGDIFHVVDTFVDGVFGNWLAFKVYPTQSSLGTIPNWQRAEEILLEEDRRKSERTNPISFPPYERVIQISAYPLPRPVVIYGPMAALAQRNLAQLTGSGSTIRFELPPVNATVGMATATRIGTKKASGVNTNCAEETTTGVIRLSAIKRCMTEKGSHCLLDLNINAINRLILLGIPPIVILISPTSREQLRSVLEQYWDNDKTSLALLRPRKPLRKRSEVKELAEKLWQDVMHLRHFRSHLLTDTVPLIPANGQTQKFSESDWLRNLIAVISHQQTQPVWIGEETQLAQELLEKATPKERETEKVNNAIPAKDEAEVPRQTRPSPSLSKELENISKLTSQLNLLDDQRTAGARGLMKNVVLHRNEEDAPKPSSDARSKQTLPSEKIRQIPITTVQTDRWPPGVDVDETDISWSSDMPQPPEEVLLPITKPNVDGKNLECKRQIEKSGSVNWNNPISSDTIMFQKLPADFVLDAFGICVHASGANSPLSTRRIVTIEEVADATTLTSPRSVDVSSPGYSLASNIGRTVCTSRSSTLEKTNTVDLGSVDERHSAVSSVPFTASRSILAECAGEFGQDGGALELPEHRIRLFIPPGALMSSPASQRIFLRVYDSDPDKGPQLPHQSPAKSRLISPLVMCGPRGLRFRIPVELTVPRYPSDFGSAVDSDLSQCSQSEAPPRITLLHTSSFSTSTSADEESCKEQNSERSKVHYATWHEIPLIRPNESAASPGLTLDGGIKSTIGESTICISIDHF</sequence>
<dbReference type="InterPro" id="IPR036034">
    <property type="entry name" value="PDZ_sf"/>
</dbReference>
<dbReference type="Pfam" id="PF00791">
    <property type="entry name" value="ZU5"/>
    <property type="match status" value="1"/>
</dbReference>
<dbReference type="SUPFAM" id="SSF50156">
    <property type="entry name" value="PDZ domain-like"/>
    <property type="match status" value="2"/>
</dbReference>
<evidence type="ECO:0000313" key="5">
    <source>
        <dbReference type="EMBL" id="KAA0187214.1"/>
    </source>
</evidence>
<dbReference type="PANTHER" id="PTHR13865:SF28">
    <property type="entry name" value="POLYCHAETOID, ISOFORM O"/>
    <property type="match status" value="1"/>
</dbReference>
<dbReference type="Proteomes" id="UP000728185">
    <property type="component" value="Unassembled WGS sequence"/>
</dbReference>
<dbReference type="Gene3D" id="2.30.42.10">
    <property type="match status" value="2"/>
</dbReference>
<feature type="region of interest" description="Disordered" evidence="1">
    <location>
        <begin position="815"/>
        <end position="836"/>
    </location>
</feature>
<feature type="domain" description="Guanylate kinase-like" evidence="2">
    <location>
        <begin position="601"/>
        <end position="724"/>
    </location>
</feature>
<protein>
    <recommendedName>
        <fullName evidence="7">Tight junction protein ZO-3</fullName>
    </recommendedName>
</protein>
<accession>A0A8E0RTA7</accession>
<dbReference type="GO" id="GO:0050839">
    <property type="term" value="F:cell adhesion molecule binding"/>
    <property type="evidence" value="ECO:0007669"/>
    <property type="project" value="TreeGrafter"/>
</dbReference>
<dbReference type="InterPro" id="IPR008144">
    <property type="entry name" value="Guanylate_kin-like_dom"/>
</dbReference>
<feature type="region of interest" description="Disordered" evidence="1">
    <location>
        <begin position="192"/>
        <end position="216"/>
    </location>
</feature>
<dbReference type="GO" id="GO:0005923">
    <property type="term" value="C:bicellular tight junction"/>
    <property type="evidence" value="ECO:0007669"/>
    <property type="project" value="TreeGrafter"/>
</dbReference>
<feature type="domain" description="PDZ" evidence="3">
    <location>
        <begin position="327"/>
        <end position="407"/>
    </location>
</feature>
<name>A0A8E0RTA7_9TREM</name>
<evidence type="ECO:0008006" key="7">
    <source>
        <dbReference type="Google" id="ProtNLM"/>
    </source>
</evidence>
<dbReference type="Gene3D" id="3.40.50.300">
    <property type="entry name" value="P-loop containing nucleotide triphosphate hydrolases"/>
    <property type="match status" value="1"/>
</dbReference>
<feature type="region of interest" description="Disordered" evidence="1">
    <location>
        <begin position="749"/>
        <end position="783"/>
    </location>
</feature>
<feature type="compositionally biased region" description="Basic and acidic residues" evidence="1">
    <location>
        <begin position="815"/>
        <end position="829"/>
    </location>
</feature>
<dbReference type="EMBL" id="LUCM01009291">
    <property type="protein sequence ID" value="KAA0187214.1"/>
    <property type="molecule type" value="Genomic_DNA"/>
</dbReference>
<dbReference type="PANTHER" id="PTHR13865">
    <property type="entry name" value="TIGHT JUNCTION PROTEIN"/>
    <property type="match status" value="1"/>
</dbReference>
<dbReference type="PROSITE" id="PS50052">
    <property type="entry name" value="GUANYLATE_KINASE_2"/>
    <property type="match status" value="1"/>
</dbReference>
<gene>
    <name evidence="5" type="ORF">FBUS_02963</name>
</gene>
<evidence type="ECO:0000259" key="3">
    <source>
        <dbReference type="PROSITE" id="PS50106"/>
    </source>
</evidence>
<evidence type="ECO:0000259" key="4">
    <source>
        <dbReference type="PROSITE" id="PS51145"/>
    </source>
</evidence>
<dbReference type="SMART" id="SM00228">
    <property type="entry name" value="PDZ"/>
    <property type="match status" value="2"/>
</dbReference>
<dbReference type="Gene3D" id="2.60.220.30">
    <property type="match status" value="1"/>
</dbReference>
<dbReference type="GO" id="GO:0045216">
    <property type="term" value="P:cell-cell junction organization"/>
    <property type="evidence" value="ECO:0007669"/>
    <property type="project" value="TreeGrafter"/>
</dbReference>
<dbReference type="Gene3D" id="2.30.30.40">
    <property type="entry name" value="SH3 Domains"/>
    <property type="match status" value="1"/>
</dbReference>
<feature type="domain" description="PDZ" evidence="3">
    <location>
        <begin position="37"/>
        <end position="108"/>
    </location>
</feature>
<dbReference type="GO" id="GO:0005886">
    <property type="term" value="C:plasma membrane"/>
    <property type="evidence" value="ECO:0007669"/>
    <property type="project" value="TreeGrafter"/>
</dbReference>
<dbReference type="GO" id="GO:0150105">
    <property type="term" value="P:protein localization to cell-cell junction"/>
    <property type="evidence" value="ECO:0007669"/>
    <property type="project" value="TreeGrafter"/>
</dbReference>
<feature type="region of interest" description="Disordered" evidence="1">
    <location>
        <begin position="284"/>
        <end position="303"/>
    </location>
</feature>
<evidence type="ECO:0000259" key="2">
    <source>
        <dbReference type="PROSITE" id="PS50052"/>
    </source>
</evidence>
<dbReference type="CDD" id="cd00136">
    <property type="entry name" value="PDZ_canonical"/>
    <property type="match status" value="1"/>
</dbReference>
<dbReference type="InterPro" id="IPR027417">
    <property type="entry name" value="P-loop_NTPase"/>
</dbReference>
<dbReference type="InterPro" id="IPR000906">
    <property type="entry name" value="ZU5_dom"/>
</dbReference>
<dbReference type="PROSITE" id="PS50106">
    <property type="entry name" value="PDZ"/>
    <property type="match status" value="2"/>
</dbReference>
<keyword evidence="6" id="KW-1185">Reference proteome</keyword>
<dbReference type="InterPro" id="IPR001478">
    <property type="entry name" value="PDZ"/>
</dbReference>
<evidence type="ECO:0000313" key="6">
    <source>
        <dbReference type="Proteomes" id="UP000728185"/>
    </source>
</evidence>
<dbReference type="OrthoDB" id="418634at2759"/>